<keyword evidence="4" id="KW-1185">Reference proteome</keyword>
<comment type="caution">
    <text evidence="3">The sequence shown here is derived from an EMBL/GenBank/DDBJ whole genome shotgun (WGS) entry which is preliminary data.</text>
</comment>
<evidence type="ECO:0000313" key="3">
    <source>
        <dbReference type="EMBL" id="MFC7669859.1"/>
    </source>
</evidence>
<proteinExistence type="predicted"/>
<organism evidence="3 4">
    <name type="scientific">Hymenobacter humi</name>
    <dbReference type="NCBI Taxonomy" id="1411620"/>
    <lineage>
        <taxon>Bacteria</taxon>
        <taxon>Pseudomonadati</taxon>
        <taxon>Bacteroidota</taxon>
        <taxon>Cytophagia</taxon>
        <taxon>Cytophagales</taxon>
        <taxon>Hymenobacteraceae</taxon>
        <taxon>Hymenobacter</taxon>
    </lineage>
</organism>
<keyword evidence="2" id="KW-0812">Transmembrane</keyword>
<evidence type="ECO:0000256" key="1">
    <source>
        <dbReference type="SAM" id="MobiDB-lite"/>
    </source>
</evidence>
<feature type="transmembrane region" description="Helical" evidence="2">
    <location>
        <begin position="164"/>
        <end position="185"/>
    </location>
</feature>
<keyword evidence="2" id="KW-0472">Membrane</keyword>
<accession>A0ABW2UAD2</accession>
<feature type="region of interest" description="Disordered" evidence="1">
    <location>
        <begin position="544"/>
        <end position="584"/>
    </location>
</feature>
<sequence length="584" mass="63819">MERLITKPLVTPALLGLFRSRVVAASVSWLLLLAFGPLATGCNYYRTTDKPVTQENVNLLADSKTFVVHQGEAAWVLRNPHLNGQVLEGTREPVSPALAKFQTVPPKGESARYRSKEKQVVLNIVHVFVTEVQPGAADQVSIPFAAISRIDLVEKNTGKTTASYVLGTLATTMGAFVILIVIVALTKSSCPFVYAYDGHEYAFVGEAYGGAIFAPAERNDYLPLPAIRPENNRYQLKISNELKERQYTNLAELWVVQHPAGTQVLLDQRGQPHTLSRPLPPTQARSLGGQDCTAQLQATDHSAVLFNEEVPGTAPNEVVMSFAKPAGARGGKLVLHAQNSLWLDYLYGAFIEKFGAYYNTWADQQRTQPAAINRQWGLDQSIPLKVYVEAGEGWQLAETIPTIGPLASRDLVVPLDFAGNASRQVRVKLACGFMFWEVDYAALDCSPNAAVQLENCRLKSAITERGADARAQLLADDARYLAQPRPGAVVTLTYESQLPATDAQTRRTAFCAPRATMSTSATSRGCPTYPTCTLSRSPAASWNFRRNDTGKSPRISCPPPPAASALCNPRSSPTLRTWRRPPPK</sequence>
<keyword evidence="2" id="KW-1133">Transmembrane helix</keyword>
<evidence type="ECO:0000256" key="2">
    <source>
        <dbReference type="SAM" id="Phobius"/>
    </source>
</evidence>
<name>A0ABW2UAD2_9BACT</name>
<protein>
    <submittedName>
        <fullName evidence="3">Uncharacterized protein</fullName>
    </submittedName>
</protein>
<gene>
    <name evidence="3" type="ORF">ACFQT0_22705</name>
</gene>
<dbReference type="RefSeq" id="WP_380205331.1">
    <property type="nucleotide sequence ID" value="NZ_JBHTEK010000001.1"/>
</dbReference>
<feature type="transmembrane region" description="Helical" evidence="2">
    <location>
        <begin position="20"/>
        <end position="40"/>
    </location>
</feature>
<evidence type="ECO:0000313" key="4">
    <source>
        <dbReference type="Proteomes" id="UP001596513"/>
    </source>
</evidence>
<dbReference type="EMBL" id="JBHTEK010000001">
    <property type="protein sequence ID" value="MFC7669859.1"/>
    <property type="molecule type" value="Genomic_DNA"/>
</dbReference>
<reference evidence="4" key="1">
    <citation type="journal article" date="2019" name="Int. J. Syst. Evol. Microbiol.">
        <title>The Global Catalogue of Microorganisms (GCM) 10K type strain sequencing project: providing services to taxonomists for standard genome sequencing and annotation.</title>
        <authorList>
            <consortium name="The Broad Institute Genomics Platform"/>
            <consortium name="The Broad Institute Genome Sequencing Center for Infectious Disease"/>
            <person name="Wu L."/>
            <person name="Ma J."/>
        </authorList>
    </citation>
    <scope>NUCLEOTIDE SEQUENCE [LARGE SCALE GENOMIC DNA]</scope>
    <source>
        <strain evidence="4">JCM 19635</strain>
    </source>
</reference>
<dbReference type="Proteomes" id="UP001596513">
    <property type="component" value="Unassembled WGS sequence"/>
</dbReference>